<feature type="chain" id="PRO_5045403885" evidence="1">
    <location>
        <begin position="21"/>
        <end position="170"/>
    </location>
</feature>
<dbReference type="SMART" id="SM00754">
    <property type="entry name" value="CHRD"/>
    <property type="match status" value="1"/>
</dbReference>
<comment type="caution">
    <text evidence="3">The sequence shown here is derived from an EMBL/GenBank/DDBJ whole genome shotgun (WGS) entry which is preliminary data.</text>
</comment>
<feature type="signal peptide" evidence="1">
    <location>
        <begin position="1"/>
        <end position="20"/>
    </location>
</feature>
<dbReference type="Proteomes" id="UP000759103">
    <property type="component" value="Unassembled WGS sequence"/>
</dbReference>
<proteinExistence type="predicted"/>
<gene>
    <name evidence="3" type="ORF">KZ820_12455</name>
</gene>
<dbReference type="Pfam" id="PF07452">
    <property type="entry name" value="CHRD"/>
    <property type="match status" value="1"/>
</dbReference>
<reference evidence="3 4" key="1">
    <citation type="submission" date="2021-07" db="EMBL/GenBank/DDBJ databases">
        <title>Sphingomonas sp.</title>
        <authorList>
            <person name="Feng G."/>
            <person name="Li J."/>
            <person name="Pan M."/>
        </authorList>
    </citation>
    <scope>NUCLEOTIDE SEQUENCE [LARGE SCALE GENOMIC DNA]</scope>
    <source>
        <strain evidence="3 4">RRHST34</strain>
    </source>
</reference>
<evidence type="ECO:0000259" key="2">
    <source>
        <dbReference type="SMART" id="SM00754"/>
    </source>
</evidence>
<accession>A0ABS7BPL5</accession>
<keyword evidence="1" id="KW-0732">Signal</keyword>
<dbReference type="EMBL" id="JAHXZN010000004">
    <property type="protein sequence ID" value="MBW6531547.1"/>
    <property type="molecule type" value="Genomic_DNA"/>
</dbReference>
<evidence type="ECO:0000313" key="3">
    <source>
        <dbReference type="EMBL" id="MBW6531547.1"/>
    </source>
</evidence>
<evidence type="ECO:0000256" key="1">
    <source>
        <dbReference type="SAM" id="SignalP"/>
    </source>
</evidence>
<keyword evidence="4" id="KW-1185">Reference proteome</keyword>
<name>A0ABS7BPL5_9SPHN</name>
<sequence length="170" mass="17923">MRWTLAGLLLTATLAAPLHAADYQADLGPMPLDDETKAVIAGRGEAEARLDGTRLTVSGRFRGLPSRATAAHLLIGPAIGVPGSKALALTVSGDTDGTIAGRFRLSRAQAAALRTGRLYVQIDSEKAPPGYSWGPKGTLWGWLLPAHARATPGVPQRGGWFLPQLDAPRR</sequence>
<protein>
    <submittedName>
        <fullName evidence="3">CHRD domain-containing protein</fullName>
    </submittedName>
</protein>
<organism evidence="3 4">
    <name type="scientific">Sphingomonas citri</name>
    <dbReference type="NCBI Taxonomy" id="2862499"/>
    <lineage>
        <taxon>Bacteria</taxon>
        <taxon>Pseudomonadati</taxon>
        <taxon>Pseudomonadota</taxon>
        <taxon>Alphaproteobacteria</taxon>
        <taxon>Sphingomonadales</taxon>
        <taxon>Sphingomonadaceae</taxon>
        <taxon>Sphingomonas</taxon>
    </lineage>
</organism>
<dbReference type="RefSeq" id="WP_219748951.1">
    <property type="nucleotide sequence ID" value="NZ_JAHXZN010000004.1"/>
</dbReference>
<dbReference type="InterPro" id="IPR010895">
    <property type="entry name" value="CHRD"/>
</dbReference>
<evidence type="ECO:0000313" key="4">
    <source>
        <dbReference type="Proteomes" id="UP000759103"/>
    </source>
</evidence>
<feature type="domain" description="CHRD" evidence="2">
    <location>
        <begin position="21"/>
        <end position="145"/>
    </location>
</feature>